<dbReference type="PROSITE" id="PS51257">
    <property type="entry name" value="PROKAR_LIPOPROTEIN"/>
    <property type="match status" value="1"/>
</dbReference>
<comment type="caution">
    <text evidence="1">The sequence shown here is derived from an EMBL/GenBank/DDBJ whole genome shotgun (WGS) entry which is preliminary data.</text>
</comment>
<dbReference type="PATRIC" id="fig|1566026.4.peg.35"/>
<evidence type="ECO:0000313" key="2">
    <source>
        <dbReference type="Proteomes" id="UP000036908"/>
    </source>
</evidence>
<keyword evidence="2" id="KW-1185">Reference proteome</keyword>
<proteinExistence type="predicted"/>
<evidence type="ECO:0000313" key="1">
    <source>
        <dbReference type="EMBL" id="KOF04519.1"/>
    </source>
</evidence>
<dbReference type="RefSeq" id="WP_053221664.1">
    <property type="nucleotide sequence ID" value="NZ_JSVA01000001.1"/>
</dbReference>
<organism evidence="1 2">
    <name type="scientific">Roseivirga seohaensis subsp. aquiponti</name>
    <dbReference type="NCBI Taxonomy" id="1566026"/>
    <lineage>
        <taxon>Bacteria</taxon>
        <taxon>Pseudomonadati</taxon>
        <taxon>Bacteroidota</taxon>
        <taxon>Cytophagia</taxon>
        <taxon>Cytophagales</taxon>
        <taxon>Roseivirgaceae</taxon>
        <taxon>Roseivirga</taxon>
    </lineage>
</organism>
<protein>
    <recommendedName>
        <fullName evidence="3">DUF4221 domain-containing protein</fullName>
    </recommendedName>
</protein>
<dbReference type="AlphaFoldDB" id="A0A0L8AQA2"/>
<dbReference type="InterPro" id="IPR025316">
    <property type="entry name" value="DUF4221"/>
</dbReference>
<dbReference type="Proteomes" id="UP000036908">
    <property type="component" value="Unassembled WGS sequence"/>
</dbReference>
<sequence>MRYNPIKTLLAVLLLSSCGGTEKNEKVDNIIAERKPLELIDKGIKAFPLDDETNFERLIDLKFNTIDGVDYLSFFDRQAYSIYMYDYNQSTLFRRIQLEKVGPNGIIEFFTFQFFFHSMDSIFIRVPLIGQYLINDKAEVIDKHAAAGLKLSQNEIRNASYDGASYYENGKINALWTGTNQGKNQETTYLRAIIDWKNDSIASRYISANQVFADYPKIQEMLNRKDKTFIPIKVHFLRSPEFLFASTPISDSIFLFKDNQRVKSIYAGNPNYNIADYETFLNLREIKNIRSGSSGSVSKVQEPIHPPYYGDFSISPDGKYIYRVLSHGTKPLYNEVLERDIPDVIGATLIVVNTETNEISYFELPIDEIDLQVSESPNVFTSHEGIHFRVKDQQNEDEIQFRVFGVK</sequence>
<reference evidence="2" key="1">
    <citation type="submission" date="2014-11" db="EMBL/GenBank/DDBJ databases">
        <title>Genome sequencing of Roseivirga sp. D-25.</title>
        <authorList>
            <person name="Selvaratnam C."/>
            <person name="Thevarajoo S."/>
            <person name="Goh K.M."/>
            <person name="Eee R."/>
            <person name="Chan K.-G."/>
            <person name="Chong C.S."/>
        </authorList>
    </citation>
    <scope>NUCLEOTIDE SEQUENCE [LARGE SCALE GENOMIC DNA]</scope>
    <source>
        <strain evidence="2">D-25</strain>
    </source>
</reference>
<dbReference type="Pfam" id="PF13970">
    <property type="entry name" value="DUF4221"/>
    <property type="match status" value="1"/>
</dbReference>
<gene>
    <name evidence="1" type="ORF">OB69_00170</name>
</gene>
<dbReference type="OrthoDB" id="1525222at2"/>
<accession>A0A0L8AQA2</accession>
<evidence type="ECO:0008006" key="3">
    <source>
        <dbReference type="Google" id="ProtNLM"/>
    </source>
</evidence>
<name>A0A0L8AQA2_9BACT</name>
<dbReference type="EMBL" id="JSVA01000001">
    <property type="protein sequence ID" value="KOF04519.1"/>
    <property type="molecule type" value="Genomic_DNA"/>
</dbReference>